<dbReference type="SUPFAM" id="SSF53807">
    <property type="entry name" value="Helical backbone' metal receptor"/>
    <property type="match status" value="1"/>
</dbReference>
<keyword evidence="1" id="KW-0732">Signal</keyword>
<evidence type="ECO:0000313" key="3">
    <source>
        <dbReference type="EMBL" id="AWA29938.1"/>
    </source>
</evidence>
<feature type="chain" id="PRO_5015471612" evidence="1">
    <location>
        <begin position="22"/>
        <end position="380"/>
    </location>
</feature>
<keyword evidence="4" id="KW-1185">Reference proteome</keyword>
<dbReference type="GO" id="GO:0071281">
    <property type="term" value="P:cellular response to iron ion"/>
    <property type="evidence" value="ECO:0007669"/>
    <property type="project" value="TreeGrafter"/>
</dbReference>
<dbReference type="Gene3D" id="3.40.50.1980">
    <property type="entry name" value="Nitrogenase molybdenum iron protein domain"/>
    <property type="match status" value="2"/>
</dbReference>
<dbReference type="OrthoDB" id="9812528at2"/>
<dbReference type="PROSITE" id="PS50983">
    <property type="entry name" value="FE_B12_PBP"/>
    <property type="match status" value="1"/>
</dbReference>
<name>A0A2S0RFC6_9FLAO</name>
<protein>
    <submittedName>
        <fullName evidence="3">ABC transporter substrate-binding protein</fullName>
    </submittedName>
</protein>
<gene>
    <name evidence="3" type="ORF">HYN48_07520</name>
</gene>
<dbReference type="CDD" id="cd01141">
    <property type="entry name" value="TroA_d"/>
    <property type="match status" value="1"/>
</dbReference>
<evidence type="ECO:0000256" key="1">
    <source>
        <dbReference type="SAM" id="SignalP"/>
    </source>
</evidence>
<evidence type="ECO:0000259" key="2">
    <source>
        <dbReference type="PROSITE" id="PS50983"/>
    </source>
</evidence>
<evidence type="ECO:0000313" key="4">
    <source>
        <dbReference type="Proteomes" id="UP000244193"/>
    </source>
</evidence>
<feature type="signal peptide" evidence="1">
    <location>
        <begin position="1"/>
        <end position="21"/>
    </location>
</feature>
<dbReference type="InterPro" id="IPR002491">
    <property type="entry name" value="ABC_transptr_periplasmic_BD"/>
</dbReference>
<dbReference type="PANTHER" id="PTHR30535:SF34">
    <property type="entry name" value="MOLYBDATE-BINDING PROTEIN MOLA"/>
    <property type="match status" value="1"/>
</dbReference>
<dbReference type="EMBL" id="CP028811">
    <property type="protein sequence ID" value="AWA29938.1"/>
    <property type="molecule type" value="Genomic_DNA"/>
</dbReference>
<dbReference type="Proteomes" id="UP000244193">
    <property type="component" value="Chromosome"/>
</dbReference>
<organism evidence="3 4">
    <name type="scientific">Flavobacterium magnum</name>
    <dbReference type="NCBI Taxonomy" id="2162713"/>
    <lineage>
        <taxon>Bacteria</taxon>
        <taxon>Pseudomonadati</taxon>
        <taxon>Bacteroidota</taxon>
        <taxon>Flavobacteriia</taxon>
        <taxon>Flavobacteriales</taxon>
        <taxon>Flavobacteriaceae</taxon>
        <taxon>Flavobacterium</taxon>
    </lineage>
</organism>
<proteinExistence type="predicted"/>
<accession>A0A2S0RFC6</accession>
<reference evidence="3 4" key="1">
    <citation type="submission" date="2018-04" db="EMBL/GenBank/DDBJ databases">
        <title>Genome sequencing of Flavobacterium sp. HYN0048.</title>
        <authorList>
            <person name="Yi H."/>
            <person name="Baek C."/>
        </authorList>
    </citation>
    <scope>NUCLEOTIDE SEQUENCE [LARGE SCALE GENOMIC DNA]</scope>
    <source>
        <strain evidence="3 4">HYN0048</strain>
    </source>
</reference>
<sequence length="380" mass="42620">MKRNFLKLLLLLLVSVTFSCAKNGKPVTQELPQHPNAIKYARGLAIYHYDGFSIVKVSNPWPKATKDYTYVLYKTNTVVPDSLRQFTAVQVPVKSIVVTSTTHIPSLDMLGVENSLAGFPNLDYISSEKIRKRIDQGKIRELGSNQNLNTEVLIGLSPDVIIGYGIDNNNPTLDNLQRAGLKVLLNGDWNEQTPLGKAEWIKFFGVLYGKEAAADRLFETIENDYNCTMALVRKTKNRPSVLAGAVYENHWYLPEGNSWGAQFIGQAGGTYLWAGSKGTGSLSLPFEVVFDKAQHAAFWIGPGQFTSLKEMADANANYKAFDAYKNRNIYSFSSKKGKTGGIVFYELAPNRPDLVLRDMVKILHPELLPEYKLYFFEKLR</sequence>
<dbReference type="InterPro" id="IPR050902">
    <property type="entry name" value="ABC_Transporter_SBP"/>
</dbReference>
<dbReference type="PROSITE" id="PS51257">
    <property type="entry name" value="PROKAR_LIPOPROTEIN"/>
    <property type="match status" value="1"/>
</dbReference>
<dbReference type="PANTHER" id="PTHR30535">
    <property type="entry name" value="VITAMIN B12-BINDING PROTEIN"/>
    <property type="match status" value="1"/>
</dbReference>
<dbReference type="Pfam" id="PF01497">
    <property type="entry name" value="Peripla_BP_2"/>
    <property type="match status" value="1"/>
</dbReference>
<feature type="domain" description="Fe/B12 periplasmic-binding" evidence="2">
    <location>
        <begin position="95"/>
        <end position="367"/>
    </location>
</feature>
<dbReference type="AlphaFoldDB" id="A0A2S0RFC6"/>
<dbReference type="RefSeq" id="WP_108370522.1">
    <property type="nucleotide sequence ID" value="NZ_CP028811.1"/>
</dbReference>
<dbReference type="KEGG" id="fmg:HYN48_07520"/>